<proteinExistence type="predicted"/>
<gene>
    <name evidence="1" type="ORF">J2Z48_002633</name>
</gene>
<dbReference type="RefSeq" id="WP_307254159.1">
    <property type="nucleotide sequence ID" value="NZ_JAUSUV010000012.1"/>
</dbReference>
<accession>A0AAJ1TQ29</accession>
<dbReference type="Proteomes" id="UP001238450">
    <property type="component" value="Unassembled WGS sequence"/>
</dbReference>
<sequence>MVELEVTGSKLDIELFLYELYRSSSVRILEQKIGIKIEGDIIKHYAKCTIRYLPMRRMNLLQIIDIFRVIKEESEAYEFWKRLREAHL</sequence>
<protein>
    <submittedName>
        <fullName evidence="1">Uncharacterized protein</fullName>
    </submittedName>
</protein>
<reference evidence="1 2" key="1">
    <citation type="submission" date="2023-07" db="EMBL/GenBank/DDBJ databases">
        <title>Genomic Encyclopedia of Type Strains, Phase IV (KMG-IV): sequencing the most valuable type-strain genomes for metagenomic binning, comparative biology and taxonomic classification.</title>
        <authorList>
            <person name="Goeker M."/>
        </authorList>
    </citation>
    <scope>NUCLEOTIDE SEQUENCE [LARGE SCALE GENOMIC DNA]</scope>
    <source>
        <strain evidence="1 2">DSM 46876</strain>
    </source>
</reference>
<evidence type="ECO:0000313" key="2">
    <source>
        <dbReference type="Proteomes" id="UP001238450"/>
    </source>
</evidence>
<name>A0AAJ1TQ29_9BACL</name>
<comment type="caution">
    <text evidence="1">The sequence shown here is derived from an EMBL/GenBank/DDBJ whole genome shotgun (WGS) entry which is preliminary data.</text>
</comment>
<evidence type="ECO:0000313" key="1">
    <source>
        <dbReference type="EMBL" id="MDQ0418441.1"/>
    </source>
</evidence>
<dbReference type="AlphaFoldDB" id="A0AAJ1TQ29"/>
<dbReference type="EMBL" id="JAUSUV010000012">
    <property type="protein sequence ID" value="MDQ0418441.1"/>
    <property type="molecule type" value="Genomic_DNA"/>
</dbReference>
<organism evidence="1 2">
    <name type="scientific">Croceifilum oryzae</name>
    <dbReference type="NCBI Taxonomy" id="1553429"/>
    <lineage>
        <taxon>Bacteria</taxon>
        <taxon>Bacillati</taxon>
        <taxon>Bacillota</taxon>
        <taxon>Bacilli</taxon>
        <taxon>Bacillales</taxon>
        <taxon>Thermoactinomycetaceae</taxon>
        <taxon>Croceifilum</taxon>
    </lineage>
</organism>
<keyword evidence="2" id="KW-1185">Reference proteome</keyword>